<evidence type="ECO:0000256" key="1">
    <source>
        <dbReference type="ARBA" id="ARBA00010554"/>
    </source>
</evidence>
<organism evidence="2 3">
    <name type="scientific">Solimonas terrae</name>
    <dbReference type="NCBI Taxonomy" id="1396819"/>
    <lineage>
        <taxon>Bacteria</taxon>
        <taxon>Pseudomonadati</taxon>
        <taxon>Pseudomonadota</taxon>
        <taxon>Gammaproteobacteria</taxon>
        <taxon>Nevskiales</taxon>
        <taxon>Nevskiaceae</taxon>
        <taxon>Solimonas</taxon>
    </lineage>
</organism>
<protein>
    <submittedName>
        <fullName evidence="2">DUF190 domain-containing protein</fullName>
    </submittedName>
</protein>
<accession>A0A6M2BMR7</accession>
<proteinExistence type="inferred from homology"/>
<reference evidence="2 3" key="1">
    <citation type="journal article" date="2014" name="Int. J. Syst. Evol. Microbiol.">
        <title>Solimonas terrae sp. nov., isolated from soil.</title>
        <authorList>
            <person name="Kim S.J."/>
            <person name="Moon J.Y."/>
            <person name="Weon H.Y."/>
            <person name="Ahn J.H."/>
            <person name="Chen W.M."/>
            <person name="Kwon S.W."/>
        </authorList>
    </citation>
    <scope>NUCLEOTIDE SEQUENCE [LARGE SCALE GENOMIC DNA]</scope>
    <source>
        <strain evidence="2 3">KIS83-12</strain>
    </source>
</reference>
<dbReference type="InterPro" id="IPR015867">
    <property type="entry name" value="N-reg_PII/ATP_PRibTrfase_C"/>
</dbReference>
<comment type="caution">
    <text evidence="2">The sequence shown here is derived from an EMBL/GenBank/DDBJ whole genome shotgun (WGS) entry which is preliminary data.</text>
</comment>
<dbReference type="SUPFAM" id="SSF54913">
    <property type="entry name" value="GlnB-like"/>
    <property type="match status" value="1"/>
</dbReference>
<comment type="similarity">
    <text evidence="1">Belongs to the UPF0166 family.</text>
</comment>
<keyword evidence="3" id="KW-1185">Reference proteome</keyword>
<evidence type="ECO:0000313" key="2">
    <source>
        <dbReference type="EMBL" id="NGY03728.1"/>
    </source>
</evidence>
<dbReference type="RefSeq" id="WP_166251444.1">
    <property type="nucleotide sequence ID" value="NZ_JAAMOW010000001.1"/>
</dbReference>
<gene>
    <name evidence="2" type="ORF">G7Y85_03045</name>
</gene>
<dbReference type="InterPro" id="IPR011322">
    <property type="entry name" value="N-reg_PII-like_a/b"/>
</dbReference>
<dbReference type="AlphaFoldDB" id="A0A6M2BMR7"/>
<evidence type="ECO:0000313" key="3">
    <source>
        <dbReference type="Proteomes" id="UP000472676"/>
    </source>
</evidence>
<dbReference type="EMBL" id="JAAMOW010000001">
    <property type="protein sequence ID" value="NGY03728.1"/>
    <property type="molecule type" value="Genomic_DNA"/>
</dbReference>
<dbReference type="Pfam" id="PF02641">
    <property type="entry name" value="DUF190"/>
    <property type="match status" value="1"/>
</dbReference>
<dbReference type="Gene3D" id="3.30.70.120">
    <property type="match status" value="1"/>
</dbReference>
<name>A0A6M2BMR7_9GAMM</name>
<sequence length="109" mass="12141">MNGYRISLFMQQDQRHAHQPLADWLVQLARELGFRGATVFAASEGFGHAGRVHSAHFFELGDQSIEVVMAVTEAQSKQLFERLALEQLKLFYVCAPVEFGVTGEDGSGR</sequence>
<dbReference type="Proteomes" id="UP000472676">
    <property type="component" value="Unassembled WGS sequence"/>
</dbReference>
<dbReference type="InterPro" id="IPR003793">
    <property type="entry name" value="UPF0166"/>
</dbReference>